<sequence>MNAGRALMGRFKYRGLASSPRRQCGLCEPKSQVSNLSLESFKLHPRRDDSRLVVSVPQHV</sequence>
<organism evidence="1 2">
    <name type="scientific">Phaeosphaeria nodorum (strain SN15 / ATCC MYA-4574 / FGSC 10173)</name>
    <name type="common">Glume blotch fungus</name>
    <name type="synonym">Parastagonospora nodorum</name>
    <dbReference type="NCBI Taxonomy" id="321614"/>
    <lineage>
        <taxon>Eukaryota</taxon>
        <taxon>Fungi</taxon>
        <taxon>Dikarya</taxon>
        <taxon>Ascomycota</taxon>
        <taxon>Pezizomycotina</taxon>
        <taxon>Dothideomycetes</taxon>
        <taxon>Pleosporomycetidae</taxon>
        <taxon>Pleosporales</taxon>
        <taxon>Pleosporineae</taxon>
        <taxon>Phaeosphaeriaceae</taxon>
        <taxon>Parastagonospora</taxon>
    </lineage>
</organism>
<proteinExistence type="predicted"/>
<dbReference type="EMBL" id="CP069024">
    <property type="protein sequence ID" value="QRC92329.1"/>
    <property type="molecule type" value="Genomic_DNA"/>
</dbReference>
<accession>A0A7U2EWN3</accession>
<name>A0A7U2EWN3_PHANO</name>
<evidence type="ECO:0000313" key="1">
    <source>
        <dbReference type="EMBL" id="QRC92329.1"/>
    </source>
</evidence>
<dbReference type="Proteomes" id="UP000663193">
    <property type="component" value="Chromosome 2"/>
</dbReference>
<dbReference type="AlphaFoldDB" id="A0A7U2EWN3"/>
<keyword evidence="2" id="KW-1185">Reference proteome</keyword>
<reference evidence="2" key="1">
    <citation type="journal article" date="2021" name="BMC Genomics">
        <title>Chromosome-level genome assembly and manually-curated proteome of model necrotroph Parastagonospora nodorum Sn15 reveals a genome-wide trove of candidate effector homologs, and redundancy of virulence-related functions within an accessory chromosome.</title>
        <authorList>
            <person name="Bertazzoni S."/>
            <person name="Jones D.A.B."/>
            <person name="Phan H.T."/>
            <person name="Tan K.-C."/>
            <person name="Hane J.K."/>
        </authorList>
    </citation>
    <scope>NUCLEOTIDE SEQUENCE [LARGE SCALE GENOMIC DNA]</scope>
    <source>
        <strain evidence="2">SN15 / ATCC MYA-4574 / FGSC 10173)</strain>
    </source>
</reference>
<protein>
    <submittedName>
        <fullName evidence="1">Uncharacterized protein</fullName>
    </submittedName>
</protein>
<dbReference type="VEuPathDB" id="FungiDB:JI435_402270"/>
<evidence type="ECO:0000313" key="2">
    <source>
        <dbReference type="Proteomes" id="UP000663193"/>
    </source>
</evidence>
<gene>
    <name evidence="1" type="ORF">JI435_402270</name>
</gene>